<keyword evidence="6" id="KW-0472">Membrane</keyword>
<dbReference type="AlphaFoldDB" id="A0A1E4T717"/>
<evidence type="ECO:0000313" key="9">
    <source>
        <dbReference type="EMBL" id="ODV87532.1"/>
    </source>
</evidence>
<evidence type="ECO:0000256" key="7">
    <source>
        <dbReference type="ARBA" id="ARBA00031344"/>
    </source>
</evidence>
<protein>
    <recommendedName>
        <fullName evidence="2">Conserved oligomeric Golgi complex subunit 2</fullName>
    </recommendedName>
    <alternativeName>
        <fullName evidence="7">Component of oligomeric Golgi complex 2</fullName>
    </alternativeName>
</protein>
<evidence type="ECO:0000256" key="2">
    <source>
        <dbReference type="ARBA" id="ARBA00020977"/>
    </source>
</evidence>
<evidence type="ECO:0000256" key="4">
    <source>
        <dbReference type="ARBA" id="ARBA00022927"/>
    </source>
</evidence>
<accession>A0A1E4T717</accession>
<keyword evidence="3" id="KW-0813">Transport</keyword>
<evidence type="ECO:0000256" key="5">
    <source>
        <dbReference type="ARBA" id="ARBA00023034"/>
    </source>
</evidence>
<sequence>MSLDLQRTISNTSDIVNSTSNLLIDDDDDDGDDVSSSDNLEFYSNLTRESFQYNLSKLPNNDNTFNPSEFLTINYKYWSLDDLIKSLKSLLEEIDFELIELVNSDYLYFIQLGKSIDGSIDLIHNCKIDLNGYIKELSLNNLKINNDLELIDNIIEFKKKLNLFKIIINYLILLNEQIDLFNELINKFNFNDDINELTILFLSINKIFSKLIKFKDSIDFLNILYKKINGLRFEFKSLLNDYLLNLKNDDSGNDENKLKMLELMKIYNILDERSSFFELIKK</sequence>
<keyword evidence="10" id="KW-1185">Reference proteome</keyword>
<dbReference type="STRING" id="983967.A0A1E4T717"/>
<name>A0A1E4T717_9ASCO</name>
<organism evidence="9 10">
    <name type="scientific">[Candida] arabinofermentans NRRL YB-2248</name>
    <dbReference type="NCBI Taxonomy" id="983967"/>
    <lineage>
        <taxon>Eukaryota</taxon>
        <taxon>Fungi</taxon>
        <taxon>Dikarya</taxon>
        <taxon>Ascomycota</taxon>
        <taxon>Saccharomycotina</taxon>
        <taxon>Pichiomycetes</taxon>
        <taxon>Pichiales</taxon>
        <taxon>Pichiaceae</taxon>
        <taxon>Ogataea</taxon>
        <taxon>Ogataea/Candida clade</taxon>
    </lineage>
</organism>
<keyword evidence="4" id="KW-0653">Protein transport</keyword>
<dbReference type="EMBL" id="KV453848">
    <property type="protein sequence ID" value="ODV87532.1"/>
    <property type="molecule type" value="Genomic_DNA"/>
</dbReference>
<comment type="subcellular location">
    <subcellularLocation>
        <location evidence="1">Golgi apparatus membrane</location>
        <topology evidence="1">Peripheral membrane protein</topology>
    </subcellularLocation>
</comment>
<dbReference type="Proteomes" id="UP000094801">
    <property type="component" value="Unassembled WGS sequence"/>
</dbReference>
<dbReference type="OrthoDB" id="332281at2759"/>
<keyword evidence="5" id="KW-0333">Golgi apparatus</keyword>
<dbReference type="InterPro" id="IPR024602">
    <property type="entry name" value="COG_su2_N"/>
</dbReference>
<feature type="domain" description="Conserved oligomeric Golgi complex subunit 2 N-terminal" evidence="8">
    <location>
        <begin position="63"/>
        <end position="118"/>
    </location>
</feature>
<dbReference type="Pfam" id="PF06148">
    <property type="entry name" value="COG2_N"/>
    <property type="match status" value="1"/>
</dbReference>
<gene>
    <name evidence="9" type="ORF">CANARDRAFT_6062</name>
</gene>
<evidence type="ECO:0000313" key="10">
    <source>
        <dbReference type="Proteomes" id="UP000094801"/>
    </source>
</evidence>
<evidence type="ECO:0000256" key="3">
    <source>
        <dbReference type="ARBA" id="ARBA00022448"/>
    </source>
</evidence>
<dbReference type="GO" id="GO:0000139">
    <property type="term" value="C:Golgi membrane"/>
    <property type="evidence" value="ECO:0007669"/>
    <property type="project" value="UniProtKB-SubCell"/>
</dbReference>
<reference evidence="10" key="1">
    <citation type="submission" date="2016-04" db="EMBL/GenBank/DDBJ databases">
        <title>Comparative genomics of biotechnologically important yeasts.</title>
        <authorList>
            <consortium name="DOE Joint Genome Institute"/>
            <person name="Riley R."/>
            <person name="Haridas S."/>
            <person name="Wolfe K.H."/>
            <person name="Lopes M.R."/>
            <person name="Hittinger C.T."/>
            <person name="Goker M."/>
            <person name="Salamov A."/>
            <person name="Wisecaver J."/>
            <person name="Long T.M."/>
            <person name="Aerts A.L."/>
            <person name="Barry K."/>
            <person name="Choi C."/>
            <person name="Clum A."/>
            <person name="Coughlan A.Y."/>
            <person name="Deshpande S."/>
            <person name="Douglass A.P."/>
            <person name="Hanson S.J."/>
            <person name="Klenk H.-P."/>
            <person name="Labutti K."/>
            <person name="Lapidus A."/>
            <person name="Lindquist E."/>
            <person name="Lipzen A."/>
            <person name="Meier-Kolthoff J.P."/>
            <person name="Ohm R.A."/>
            <person name="Otillar R.P."/>
            <person name="Pangilinan J."/>
            <person name="Peng Y."/>
            <person name="Rokas A."/>
            <person name="Rosa C.A."/>
            <person name="Scheuner C."/>
            <person name="Sibirny A.A."/>
            <person name="Slot J.C."/>
            <person name="Stielow J.B."/>
            <person name="Sun H."/>
            <person name="Kurtzman C.P."/>
            <person name="Blackwell M."/>
            <person name="Grigoriev I.V."/>
            <person name="Jeffries T.W."/>
        </authorList>
    </citation>
    <scope>NUCLEOTIDE SEQUENCE [LARGE SCALE GENOMIC DNA]</scope>
    <source>
        <strain evidence="10">NRRL YB-2248</strain>
    </source>
</reference>
<dbReference type="GO" id="GO:0015031">
    <property type="term" value="P:protein transport"/>
    <property type="evidence" value="ECO:0007669"/>
    <property type="project" value="UniProtKB-KW"/>
</dbReference>
<proteinExistence type="predicted"/>
<evidence type="ECO:0000256" key="1">
    <source>
        <dbReference type="ARBA" id="ARBA00004395"/>
    </source>
</evidence>
<evidence type="ECO:0000259" key="8">
    <source>
        <dbReference type="Pfam" id="PF06148"/>
    </source>
</evidence>
<evidence type="ECO:0000256" key="6">
    <source>
        <dbReference type="ARBA" id="ARBA00023136"/>
    </source>
</evidence>